<evidence type="ECO:0000256" key="2">
    <source>
        <dbReference type="ARBA" id="ARBA00022737"/>
    </source>
</evidence>
<evidence type="ECO:0000313" key="4">
    <source>
        <dbReference type="EMBL" id="KAL3792866.1"/>
    </source>
</evidence>
<sequence>MSNDCNEGESIPASSFAAAAASLALDQSPYLPVPDGGAIEISEVPLDANSHSHQSEECRSPLDLQSAIGQCRAEYDEMDKGSTVRVGNEWGEELCSATEDDASRFQPLPNDEESVENKSILQPLSSCVLEESSNIQCTTEDNRMVIDSQERLDDFNFDNNEDAQNLLDDCTEGVGELDSLERNQSSSAPEISPDMHSGITHGNENEVTSLEAIGTNNNAAVSQSDSSISNCNSSGSQQELNNSKNEREVIDETTSHVYNLCPNHPLSPSSCADSFSTFMPSRTPPTKHERPPKSIDTEQSSLLAGGVSLLGKQFSSPRTISNRNASSHAKANNDTDASSVISDLSHDMKSVKSSMALRTTASVNQRMCEDARIQQHLEESGLILVKRLVEFLSECPLAPEEEIQQAVDGRVQSNAASALDTGKSKKARGLTLPASAIGWISHQLDHCDDTTIPNRLCDNPSSEYFNCYQVPKQQLECLHTLLRRVTSLRITNDKWPPPLPPTVSEAAAMAKKKTFSSIPETGTISSKLFSKIYEQPSLVGNKSDDEDSGSTGTSKEHFVTPFQRYFHELQYNPNVDMRLFPHASNVVVDGIPPSWISHLDTLTKLDMFQMEKGCILDINQLFFPSDFYGLKGALDNMEEPVLHQEASTFYVYSALTKLRLSNCALNEAAGLRGRLVPKISDHPNAQLLDFNDSIHPKRIPTMSRFPNMVSLNLSHNELFRTKTALAGLSSLPFLSSINLSYNRLSDMKDVFMHIGNVKELILSGNEITSSQGLDRLFSLERLSLDQNKIQHLANISGLAKLPFLMNFDLKGNPFEIADPESCRIEVYNLFREVRCKSMPKNATYRDMQQLLPVLDSVLATKDELVAIKNLTFSQTVGSPEAIENIDAGIADNAEIKVDVSDQTKGRRVTKMSPTRIVHCRIAGSFFKDDILRERKLFYENIIDDKSVDTKVNAYPVEYKLEEIIASIRPNIDLSDHSIVNDTQSYQRSRTQSSFSQGKLDTVPSERSDTPFPYSLPASVLAEADRDVWNPVPISAALPDYEPADHQKGMLTESDTSVVVNKAESPERRSPLSCDEDEPSTDIPSSVSDVYFKKMYKDAVNDIKPLKYTHDVDDLKATKSMFDGIWEQTYRDNVASIPEANVSIPKTQPKTIDYNAEELNAVYDGPPDYSSICVVSDLDLYFDSFVFPRSSSDEDSHEETVHKNNEIRTTRIQLFKFDRDALLERSKGHGDLIERYIGVWKEDVLACGSFARSRLSPIKMPKRGFHGENITQSGKDLFVSESRKVIVCLSSSAIYFVVDDDVSQTQNSTTKVKRAFPSKIPSSATFGDAFWPHALIRHSLDCLVGVTIGFQFQRLILRFSVSNASGLSLEYSYVLLTSNKLQTISLLQKLQAHVNSGEMNVIPIENDDKAFLDSLGARTDDVVVHYQILHQCWKRGDKAPARRAFVLTDSTIYLLDENYNGDGSNPDDGTKRLGDISLTVIDSASLNRVAEVRAANEDPRMITLVILPANKLKRSHKWRLACNDGEGAERLIDDVRKTIRSKS</sequence>
<gene>
    <name evidence="4" type="ORF">HJC23_004791</name>
</gene>
<dbReference type="PANTHER" id="PTHR15454">
    <property type="entry name" value="NISCHARIN RELATED"/>
    <property type="match status" value="1"/>
</dbReference>
<feature type="region of interest" description="Disordered" evidence="3">
    <location>
        <begin position="272"/>
        <end position="296"/>
    </location>
</feature>
<feature type="region of interest" description="Disordered" evidence="3">
    <location>
        <begin position="314"/>
        <end position="338"/>
    </location>
</feature>
<organism evidence="4 5">
    <name type="scientific">Cyclotella cryptica</name>
    <dbReference type="NCBI Taxonomy" id="29204"/>
    <lineage>
        <taxon>Eukaryota</taxon>
        <taxon>Sar</taxon>
        <taxon>Stramenopiles</taxon>
        <taxon>Ochrophyta</taxon>
        <taxon>Bacillariophyta</taxon>
        <taxon>Coscinodiscophyceae</taxon>
        <taxon>Thalassiosirophycidae</taxon>
        <taxon>Stephanodiscales</taxon>
        <taxon>Stephanodiscaceae</taxon>
        <taxon>Cyclotella</taxon>
    </lineage>
</organism>
<dbReference type="PROSITE" id="PS51450">
    <property type="entry name" value="LRR"/>
    <property type="match status" value="1"/>
</dbReference>
<dbReference type="InterPro" id="IPR001611">
    <property type="entry name" value="Leu-rich_rpt"/>
</dbReference>
<evidence type="ECO:0000313" key="5">
    <source>
        <dbReference type="Proteomes" id="UP001516023"/>
    </source>
</evidence>
<feature type="compositionally biased region" description="Basic and acidic residues" evidence="3">
    <location>
        <begin position="286"/>
        <end position="296"/>
    </location>
</feature>
<dbReference type="InterPro" id="IPR032675">
    <property type="entry name" value="LRR_dom_sf"/>
</dbReference>
<dbReference type="SUPFAM" id="SSF52075">
    <property type="entry name" value="Outer arm dynein light chain 1"/>
    <property type="match status" value="1"/>
</dbReference>
<feature type="region of interest" description="Disordered" evidence="3">
    <location>
        <begin position="1056"/>
        <end position="1082"/>
    </location>
</feature>
<proteinExistence type="predicted"/>
<name>A0ABD3PYQ2_9STRA</name>
<evidence type="ECO:0000256" key="3">
    <source>
        <dbReference type="SAM" id="MobiDB-lite"/>
    </source>
</evidence>
<keyword evidence="5" id="KW-1185">Reference proteome</keyword>
<feature type="compositionally biased region" description="Low complexity" evidence="3">
    <location>
        <begin position="983"/>
        <end position="996"/>
    </location>
</feature>
<dbReference type="EMBL" id="JABMIG020000097">
    <property type="protein sequence ID" value="KAL3792866.1"/>
    <property type="molecule type" value="Genomic_DNA"/>
</dbReference>
<dbReference type="Gene3D" id="3.80.10.10">
    <property type="entry name" value="Ribonuclease Inhibitor"/>
    <property type="match status" value="2"/>
</dbReference>
<protein>
    <submittedName>
        <fullName evidence="4">Uncharacterized protein</fullName>
    </submittedName>
</protein>
<dbReference type="Proteomes" id="UP001516023">
    <property type="component" value="Unassembled WGS sequence"/>
</dbReference>
<reference evidence="4 5" key="1">
    <citation type="journal article" date="2020" name="G3 (Bethesda)">
        <title>Improved Reference Genome for Cyclotella cryptica CCMP332, a Model for Cell Wall Morphogenesis, Salinity Adaptation, and Lipid Production in Diatoms (Bacillariophyta).</title>
        <authorList>
            <person name="Roberts W.R."/>
            <person name="Downey K.M."/>
            <person name="Ruck E.C."/>
            <person name="Traller J.C."/>
            <person name="Alverson A.J."/>
        </authorList>
    </citation>
    <scope>NUCLEOTIDE SEQUENCE [LARGE SCALE GENOMIC DNA]</scope>
    <source>
        <strain evidence="4 5">CCMP332</strain>
    </source>
</reference>
<feature type="compositionally biased region" description="Low complexity" evidence="3">
    <location>
        <begin position="222"/>
        <end position="238"/>
    </location>
</feature>
<comment type="caution">
    <text evidence="4">The sequence shown here is derived from an EMBL/GenBank/DDBJ whole genome shotgun (WGS) entry which is preliminary data.</text>
</comment>
<keyword evidence="1" id="KW-0433">Leucine-rich repeat</keyword>
<evidence type="ECO:0000256" key="1">
    <source>
        <dbReference type="ARBA" id="ARBA00022614"/>
    </source>
</evidence>
<feature type="region of interest" description="Disordered" evidence="3">
    <location>
        <begin position="179"/>
        <end position="202"/>
    </location>
</feature>
<accession>A0ABD3PYQ2</accession>
<feature type="region of interest" description="Disordered" evidence="3">
    <location>
        <begin position="983"/>
        <end position="1008"/>
    </location>
</feature>
<keyword evidence="2" id="KW-0677">Repeat</keyword>
<feature type="region of interest" description="Disordered" evidence="3">
    <location>
        <begin position="219"/>
        <end position="244"/>
    </location>
</feature>